<evidence type="ECO:0000256" key="15">
    <source>
        <dbReference type="HAMAP-Rule" id="MF_00530"/>
    </source>
</evidence>
<accession>A0A4Z0W5X9</accession>
<keyword evidence="6 15" id="KW-0813">Transport</keyword>
<keyword evidence="20" id="KW-1185">Reference proteome</keyword>
<organism evidence="19 20">
    <name type="scientific">Natronospirillum operosum</name>
    <dbReference type="NCBI Taxonomy" id="2759953"/>
    <lineage>
        <taxon>Bacteria</taxon>
        <taxon>Pseudomonadati</taxon>
        <taxon>Pseudomonadota</taxon>
        <taxon>Gammaproteobacteria</taxon>
        <taxon>Oceanospirillales</taxon>
        <taxon>Natronospirillaceae</taxon>
        <taxon>Natronospirillum</taxon>
    </lineage>
</organism>
<evidence type="ECO:0000256" key="16">
    <source>
        <dbReference type="RuleBase" id="RU003656"/>
    </source>
</evidence>
<dbReference type="RefSeq" id="WP_135484248.1">
    <property type="nucleotide sequence ID" value="NZ_SRMF01000008.1"/>
</dbReference>
<dbReference type="EMBL" id="SRMF01000008">
    <property type="protein sequence ID" value="TGG91464.1"/>
    <property type="molecule type" value="Genomic_DNA"/>
</dbReference>
<dbReference type="AlphaFoldDB" id="A0A4Z0W5X9"/>
<evidence type="ECO:0000256" key="12">
    <source>
        <dbReference type="ARBA" id="ARBA00023310"/>
    </source>
</evidence>
<gene>
    <name evidence="15" type="primary">atpC</name>
    <name evidence="19" type="ORF">E4656_15660</name>
</gene>
<comment type="function">
    <text evidence="1 15">Produces ATP from ADP in the presence of a proton gradient across the membrane.</text>
</comment>
<evidence type="ECO:0000256" key="2">
    <source>
        <dbReference type="ARBA" id="ARBA00004202"/>
    </source>
</evidence>
<keyword evidence="9 15" id="KW-0406">Ion transport</keyword>
<evidence type="ECO:0000256" key="13">
    <source>
        <dbReference type="ARBA" id="ARBA00030215"/>
    </source>
</evidence>
<comment type="caution">
    <text evidence="19">The sequence shown here is derived from an EMBL/GenBank/DDBJ whole genome shotgun (WGS) entry which is preliminary data.</text>
</comment>
<keyword evidence="10 15" id="KW-0472">Membrane</keyword>
<evidence type="ECO:0000256" key="4">
    <source>
        <dbReference type="ARBA" id="ARBA00011648"/>
    </source>
</evidence>
<protein>
    <recommendedName>
        <fullName evidence="5 15">ATP synthase epsilon chain</fullName>
    </recommendedName>
    <alternativeName>
        <fullName evidence="14 15">ATP synthase F1 sector epsilon subunit</fullName>
    </alternativeName>
    <alternativeName>
        <fullName evidence="13 15">F-ATPase epsilon subunit</fullName>
    </alternativeName>
</protein>
<keyword evidence="12 15" id="KW-0066">ATP synthesis</keyword>
<comment type="similarity">
    <text evidence="3 15 16">Belongs to the ATPase epsilon chain family.</text>
</comment>
<evidence type="ECO:0000313" key="19">
    <source>
        <dbReference type="EMBL" id="TGG91464.1"/>
    </source>
</evidence>
<evidence type="ECO:0000313" key="20">
    <source>
        <dbReference type="Proteomes" id="UP000297475"/>
    </source>
</evidence>
<dbReference type="GO" id="GO:0005886">
    <property type="term" value="C:plasma membrane"/>
    <property type="evidence" value="ECO:0007669"/>
    <property type="project" value="UniProtKB-SubCell"/>
</dbReference>
<evidence type="ECO:0000256" key="6">
    <source>
        <dbReference type="ARBA" id="ARBA00022448"/>
    </source>
</evidence>
<evidence type="ECO:0000256" key="10">
    <source>
        <dbReference type="ARBA" id="ARBA00023136"/>
    </source>
</evidence>
<feature type="domain" description="ATP synthase F1 complex delta/epsilon subunit N-terminal" evidence="18">
    <location>
        <begin position="6"/>
        <end position="83"/>
    </location>
</feature>
<feature type="domain" description="ATP synthase epsilon subunit C-terminal" evidence="17">
    <location>
        <begin position="88"/>
        <end position="133"/>
    </location>
</feature>
<dbReference type="GO" id="GO:0046933">
    <property type="term" value="F:proton-transporting ATP synthase activity, rotational mechanism"/>
    <property type="evidence" value="ECO:0007669"/>
    <property type="project" value="UniProtKB-UniRule"/>
</dbReference>
<dbReference type="CDD" id="cd12152">
    <property type="entry name" value="F1-ATPase_delta"/>
    <property type="match status" value="1"/>
</dbReference>
<dbReference type="NCBIfam" id="NF001847">
    <property type="entry name" value="PRK00571.1-4"/>
    <property type="match status" value="1"/>
</dbReference>
<dbReference type="Proteomes" id="UP000297475">
    <property type="component" value="Unassembled WGS sequence"/>
</dbReference>
<dbReference type="Gene3D" id="1.20.5.440">
    <property type="entry name" value="ATP synthase delta/epsilon subunit, C-terminal domain"/>
    <property type="match status" value="1"/>
</dbReference>
<dbReference type="OrthoDB" id="9791445at2"/>
<dbReference type="Pfam" id="PF02823">
    <property type="entry name" value="ATP-synt_DE_N"/>
    <property type="match status" value="1"/>
</dbReference>
<evidence type="ECO:0000256" key="7">
    <source>
        <dbReference type="ARBA" id="ARBA00022475"/>
    </source>
</evidence>
<dbReference type="NCBIfam" id="TIGR01216">
    <property type="entry name" value="ATP_synt_epsi"/>
    <property type="match status" value="1"/>
</dbReference>
<dbReference type="Pfam" id="PF00401">
    <property type="entry name" value="ATP-synt_DE"/>
    <property type="match status" value="1"/>
</dbReference>
<reference evidence="19 20" key="1">
    <citation type="submission" date="2019-04" db="EMBL/GenBank/DDBJ databases">
        <title>Natronospirillum operosus gen. nov., sp. nov., a haloalkaliphilic satellite isolated from decaying biomass of laboratory culture of cyanobacterium Geitlerinema sp. and proposal of Natronospirillaceae fam. nov. and Saccharospirillaceae fam. nov.</title>
        <authorList>
            <person name="Kevbrin V."/>
            <person name="Boltyanskaya Y."/>
            <person name="Koziaeva V."/>
            <person name="Grouzdev D.S."/>
            <person name="Park M."/>
            <person name="Cho J."/>
        </authorList>
    </citation>
    <scope>NUCLEOTIDE SEQUENCE [LARGE SCALE GENOMIC DNA]</scope>
    <source>
        <strain evidence="19 20">G-116</strain>
    </source>
</reference>
<evidence type="ECO:0000259" key="17">
    <source>
        <dbReference type="Pfam" id="PF00401"/>
    </source>
</evidence>
<dbReference type="FunFam" id="2.60.15.10:FF:000001">
    <property type="entry name" value="ATP synthase epsilon chain"/>
    <property type="match status" value="1"/>
</dbReference>
<sequence length="141" mass="15122">MAMSVHCDIVSAEGEIFSGLVELLVAPAAQGEIGILPNHAPLLTTIDAGPIKIVRQGGTEEVMYVSGGFLEVQPDTITVLADTITRGEELDEAAIEKAREQAKKALLEGSPDDTDYEMAAARLAEAMAQLRVLSQIRKYKK</sequence>
<dbReference type="SUPFAM" id="SSF51344">
    <property type="entry name" value="Epsilon subunit of F1F0-ATP synthase N-terminal domain"/>
    <property type="match status" value="1"/>
</dbReference>
<dbReference type="PANTHER" id="PTHR13822">
    <property type="entry name" value="ATP SYNTHASE DELTA/EPSILON CHAIN"/>
    <property type="match status" value="1"/>
</dbReference>
<keyword evidence="8 15" id="KW-0375">Hydrogen ion transport</keyword>
<evidence type="ECO:0000256" key="8">
    <source>
        <dbReference type="ARBA" id="ARBA00022781"/>
    </source>
</evidence>
<evidence type="ECO:0000256" key="1">
    <source>
        <dbReference type="ARBA" id="ARBA00003543"/>
    </source>
</evidence>
<dbReference type="SUPFAM" id="SSF46604">
    <property type="entry name" value="Epsilon subunit of F1F0-ATP synthase C-terminal domain"/>
    <property type="match status" value="1"/>
</dbReference>
<dbReference type="GO" id="GO:0005524">
    <property type="term" value="F:ATP binding"/>
    <property type="evidence" value="ECO:0007669"/>
    <property type="project" value="UniProtKB-UniRule"/>
</dbReference>
<dbReference type="InterPro" id="IPR020546">
    <property type="entry name" value="ATP_synth_F1_dsu/esu_N"/>
</dbReference>
<evidence type="ECO:0000256" key="9">
    <source>
        <dbReference type="ARBA" id="ARBA00023065"/>
    </source>
</evidence>
<keyword evidence="11 15" id="KW-0139">CF(1)</keyword>
<evidence type="ECO:0000256" key="3">
    <source>
        <dbReference type="ARBA" id="ARBA00005712"/>
    </source>
</evidence>
<evidence type="ECO:0000256" key="5">
    <source>
        <dbReference type="ARBA" id="ARBA00014480"/>
    </source>
</evidence>
<proteinExistence type="inferred from homology"/>
<dbReference type="PANTHER" id="PTHR13822:SF10">
    <property type="entry name" value="ATP SYNTHASE EPSILON CHAIN, CHLOROPLASTIC"/>
    <property type="match status" value="1"/>
</dbReference>
<keyword evidence="7 15" id="KW-1003">Cell membrane</keyword>
<comment type="subcellular location">
    <subcellularLocation>
        <location evidence="2 15">Cell membrane</location>
        <topology evidence="2 15">Peripheral membrane protein</topology>
    </subcellularLocation>
</comment>
<comment type="subunit">
    <text evidence="4 15 16">F-type ATPases have 2 components, CF(1) - the catalytic core - and CF(0) - the membrane proton channel. CF(1) has five subunits: alpha(3), beta(3), gamma(1), delta(1), epsilon(1). CF(0) has three main subunits: a, b and c.</text>
</comment>
<evidence type="ECO:0000256" key="11">
    <source>
        <dbReference type="ARBA" id="ARBA00023196"/>
    </source>
</evidence>
<dbReference type="HAMAP" id="MF_00530">
    <property type="entry name" value="ATP_synth_epsil_bac"/>
    <property type="match status" value="1"/>
</dbReference>
<name>A0A4Z0W5X9_9GAMM</name>
<dbReference type="GO" id="GO:0045259">
    <property type="term" value="C:proton-transporting ATP synthase complex"/>
    <property type="evidence" value="ECO:0007669"/>
    <property type="project" value="UniProtKB-KW"/>
</dbReference>
<evidence type="ECO:0000259" key="18">
    <source>
        <dbReference type="Pfam" id="PF02823"/>
    </source>
</evidence>
<dbReference type="InterPro" id="IPR036794">
    <property type="entry name" value="ATP_F1_dsu/esu_C_sf"/>
</dbReference>
<dbReference type="Gene3D" id="2.60.15.10">
    <property type="entry name" value="F0F1 ATP synthase delta/epsilon subunit, N-terminal"/>
    <property type="match status" value="1"/>
</dbReference>
<evidence type="ECO:0000256" key="14">
    <source>
        <dbReference type="ARBA" id="ARBA00031795"/>
    </source>
</evidence>
<dbReference type="InterPro" id="IPR001469">
    <property type="entry name" value="ATP_synth_F1_dsu/esu"/>
</dbReference>
<dbReference type="InterPro" id="IPR036771">
    <property type="entry name" value="ATPsynth_dsu/esu_N"/>
</dbReference>
<dbReference type="InterPro" id="IPR020547">
    <property type="entry name" value="ATP_synth_F1_esu_C"/>
</dbReference>